<dbReference type="PANTHER" id="PTHR11850">
    <property type="entry name" value="HOMEOBOX PROTEIN TRANSCRIPTION FACTORS"/>
    <property type="match status" value="1"/>
</dbReference>
<keyword evidence="3 6" id="KW-0238">DNA-binding</keyword>
<feature type="domain" description="Homeobox" evidence="8">
    <location>
        <begin position="307"/>
        <end position="370"/>
    </location>
</feature>
<evidence type="ECO:0000313" key="9">
    <source>
        <dbReference type="EMBL" id="CAD7637442.1"/>
    </source>
</evidence>
<evidence type="ECO:0000256" key="4">
    <source>
        <dbReference type="ARBA" id="ARBA00023155"/>
    </source>
</evidence>
<sequence>MDHNSDSSTSVTDEEEDENVVKTEIYAESAPKSSPKKCNDNDITDEPIVEEEPTVAVSKHQFEEDKKAVYKHPLFPLLALLLEKCESMTSTLNTQTSNSTNSSFNAEILAFVEHQQRDGKPFLSDDPEVDTLMIKAIQVLRIHLLELEKVSELAKDFCQRYITCLRTKMSSENLLRGTSCVGVNSGNDSSANSLFDGSSCSSDAESDDFPLTSPSTTTFASNPTPQTVYQMVQTAQGLVAQPIQMNSSQQQIHGSTPISQIGTNHKNSNNKHNTNLNHKSHHMNRGDSSNDDDMSDDLGSNHSNGSKKKQQKRGVLPKQATSIMRSWLFQHIVHPYPTEDEKRAIASQTNLTLLQVNNWFINARRRILQPMLDTANSMGDTQSNSSQSTSKSAAKSSASKKLKTSNSMQRFWPQSIANAIQGLSQSESTK</sequence>
<feature type="compositionally biased region" description="Polar residues" evidence="7">
    <location>
        <begin position="212"/>
        <end position="223"/>
    </location>
</feature>
<evidence type="ECO:0000256" key="2">
    <source>
        <dbReference type="ARBA" id="ARBA00009661"/>
    </source>
</evidence>
<gene>
    <name evidence="9" type="ORF">ONB1V03_LOCUS816</name>
</gene>
<evidence type="ECO:0000256" key="6">
    <source>
        <dbReference type="PROSITE-ProRule" id="PRU00108"/>
    </source>
</evidence>
<evidence type="ECO:0000313" key="10">
    <source>
        <dbReference type="Proteomes" id="UP000728032"/>
    </source>
</evidence>
<feature type="region of interest" description="Disordered" evidence="7">
    <location>
        <begin position="375"/>
        <end position="410"/>
    </location>
</feature>
<evidence type="ECO:0000256" key="3">
    <source>
        <dbReference type="ARBA" id="ARBA00023125"/>
    </source>
</evidence>
<feature type="compositionally biased region" description="Polar residues" evidence="7">
    <location>
        <begin position="193"/>
        <end position="203"/>
    </location>
</feature>
<feature type="compositionally biased region" description="Polar residues" evidence="7">
    <location>
        <begin position="245"/>
        <end position="262"/>
    </location>
</feature>
<comment type="similarity">
    <text evidence="2">Belongs to the TALE/MEIS homeobox family.</text>
</comment>
<evidence type="ECO:0000256" key="5">
    <source>
        <dbReference type="ARBA" id="ARBA00023242"/>
    </source>
</evidence>
<keyword evidence="4 6" id="KW-0371">Homeobox</keyword>
<evidence type="ECO:0000256" key="7">
    <source>
        <dbReference type="SAM" id="MobiDB-lite"/>
    </source>
</evidence>
<dbReference type="InterPro" id="IPR008422">
    <property type="entry name" value="KN_HD"/>
</dbReference>
<evidence type="ECO:0000259" key="8">
    <source>
        <dbReference type="PROSITE" id="PS50071"/>
    </source>
</evidence>
<dbReference type="GO" id="GO:0048663">
    <property type="term" value="P:neuron fate commitment"/>
    <property type="evidence" value="ECO:0007669"/>
    <property type="project" value="UniProtKB-ARBA"/>
</dbReference>
<dbReference type="GO" id="GO:0000987">
    <property type="term" value="F:cis-regulatory region sequence-specific DNA binding"/>
    <property type="evidence" value="ECO:0007669"/>
    <property type="project" value="UniProtKB-ARBA"/>
</dbReference>
<protein>
    <recommendedName>
        <fullName evidence="8">Homeobox domain-containing protein</fullName>
    </recommendedName>
</protein>
<feature type="region of interest" description="Disordered" evidence="7">
    <location>
        <begin position="193"/>
        <end position="223"/>
    </location>
</feature>
<accession>A0A7R9Q9C5</accession>
<dbReference type="GO" id="GO:0005634">
    <property type="term" value="C:nucleus"/>
    <property type="evidence" value="ECO:0007669"/>
    <property type="project" value="UniProtKB-SubCell"/>
</dbReference>
<dbReference type="SMART" id="SM00389">
    <property type="entry name" value="HOX"/>
    <property type="match status" value="1"/>
</dbReference>
<proteinExistence type="inferred from homology"/>
<dbReference type="OrthoDB" id="10056939at2759"/>
<dbReference type="FunFam" id="1.10.10.60:FF:000004">
    <property type="entry name" value="Meis2 homeobox isoform 2c"/>
    <property type="match status" value="1"/>
</dbReference>
<dbReference type="AlphaFoldDB" id="A0A7R9Q9C5"/>
<keyword evidence="5 6" id="KW-0539">Nucleus</keyword>
<dbReference type="InterPro" id="IPR050224">
    <property type="entry name" value="TALE_homeobox"/>
</dbReference>
<organism evidence="9">
    <name type="scientific">Oppiella nova</name>
    <dbReference type="NCBI Taxonomy" id="334625"/>
    <lineage>
        <taxon>Eukaryota</taxon>
        <taxon>Metazoa</taxon>
        <taxon>Ecdysozoa</taxon>
        <taxon>Arthropoda</taxon>
        <taxon>Chelicerata</taxon>
        <taxon>Arachnida</taxon>
        <taxon>Acari</taxon>
        <taxon>Acariformes</taxon>
        <taxon>Sarcoptiformes</taxon>
        <taxon>Oribatida</taxon>
        <taxon>Brachypylina</taxon>
        <taxon>Oppioidea</taxon>
        <taxon>Oppiidae</taxon>
        <taxon>Oppiella</taxon>
    </lineage>
</organism>
<name>A0A7R9Q9C5_9ACAR</name>
<dbReference type="Pfam" id="PF05920">
    <property type="entry name" value="Homeobox_KN"/>
    <property type="match status" value="1"/>
</dbReference>
<dbReference type="GO" id="GO:0048646">
    <property type="term" value="P:anatomical structure formation involved in morphogenesis"/>
    <property type="evidence" value="ECO:0007669"/>
    <property type="project" value="UniProtKB-ARBA"/>
</dbReference>
<dbReference type="Gene3D" id="1.10.10.60">
    <property type="entry name" value="Homeodomain-like"/>
    <property type="match status" value="1"/>
</dbReference>
<evidence type="ECO:0000256" key="1">
    <source>
        <dbReference type="ARBA" id="ARBA00004123"/>
    </source>
</evidence>
<dbReference type="CDD" id="cd00086">
    <property type="entry name" value="homeodomain"/>
    <property type="match status" value="1"/>
</dbReference>
<feature type="compositionally biased region" description="Low complexity" evidence="7">
    <location>
        <begin position="263"/>
        <end position="277"/>
    </location>
</feature>
<comment type="subcellular location">
    <subcellularLocation>
        <location evidence="1 6">Nucleus</location>
    </subcellularLocation>
</comment>
<dbReference type="GO" id="GO:0006355">
    <property type="term" value="P:regulation of DNA-templated transcription"/>
    <property type="evidence" value="ECO:0007669"/>
    <property type="project" value="InterPro"/>
</dbReference>
<dbReference type="InterPro" id="IPR001356">
    <property type="entry name" value="HD"/>
</dbReference>
<feature type="region of interest" description="Disordered" evidence="7">
    <location>
        <begin position="1"/>
        <end position="45"/>
    </location>
</feature>
<dbReference type="EMBL" id="CAJPVJ010000087">
    <property type="protein sequence ID" value="CAG2160540.1"/>
    <property type="molecule type" value="Genomic_DNA"/>
</dbReference>
<keyword evidence="10" id="KW-1185">Reference proteome</keyword>
<reference evidence="9" key="1">
    <citation type="submission" date="2020-11" db="EMBL/GenBank/DDBJ databases">
        <authorList>
            <person name="Tran Van P."/>
        </authorList>
    </citation>
    <scope>NUCLEOTIDE SEQUENCE</scope>
</reference>
<dbReference type="GO" id="GO:0001654">
    <property type="term" value="P:eye development"/>
    <property type="evidence" value="ECO:0007669"/>
    <property type="project" value="UniProtKB-ARBA"/>
</dbReference>
<feature type="region of interest" description="Disordered" evidence="7">
    <location>
        <begin position="245"/>
        <end position="318"/>
    </location>
</feature>
<feature type="DNA-binding region" description="Homeobox" evidence="6">
    <location>
        <begin position="309"/>
        <end position="371"/>
    </location>
</feature>
<feature type="compositionally biased region" description="Low complexity" evidence="7">
    <location>
        <begin position="1"/>
        <end position="11"/>
    </location>
</feature>
<feature type="compositionally biased region" description="Low complexity" evidence="7">
    <location>
        <begin position="381"/>
        <end position="397"/>
    </location>
</feature>
<dbReference type="Proteomes" id="UP000728032">
    <property type="component" value="Unassembled WGS sequence"/>
</dbReference>
<dbReference type="InterPro" id="IPR032453">
    <property type="entry name" value="PKNOX/Meis_N"/>
</dbReference>
<dbReference type="EMBL" id="OC914912">
    <property type="protein sequence ID" value="CAD7637442.1"/>
    <property type="molecule type" value="Genomic_DNA"/>
</dbReference>
<dbReference type="PROSITE" id="PS50071">
    <property type="entry name" value="HOMEOBOX_2"/>
    <property type="match status" value="1"/>
</dbReference>
<dbReference type="SUPFAM" id="SSF46689">
    <property type="entry name" value="Homeodomain-like"/>
    <property type="match status" value="1"/>
</dbReference>
<dbReference type="InterPro" id="IPR009057">
    <property type="entry name" value="Homeodomain-like_sf"/>
</dbReference>
<dbReference type="Pfam" id="PF16493">
    <property type="entry name" value="Meis_PKNOX_N"/>
    <property type="match status" value="1"/>
</dbReference>